<protein>
    <recommendedName>
        <fullName evidence="9">2,3,4,5-tetrahydropyridine-2,6-dicarboxylate N-succinyltransferase</fullName>
        <ecNumber evidence="9">2.3.1.117</ecNumber>
    </recommendedName>
    <alternativeName>
        <fullName evidence="9">Tetrahydrodipicolinate N-succinyltransferase</fullName>
        <shortName evidence="9">THDP succinyltransferase</shortName>
        <shortName evidence="9">THP succinyltransferase</shortName>
        <shortName evidence="9">Tetrahydropicolinate succinylase</shortName>
    </alternativeName>
</protein>
<feature type="binding site" evidence="9">
    <location>
        <position position="158"/>
    </location>
    <ligand>
        <name>substrate</name>
    </ligand>
</feature>
<dbReference type="Gene3D" id="2.160.10.10">
    <property type="entry name" value="Hexapeptide repeat proteins"/>
    <property type="match status" value="1"/>
</dbReference>
<dbReference type="Gene3D" id="1.10.166.10">
    <property type="entry name" value="Tetrahydrodipicolinate-N-succinyltransferase, N-terminal domain"/>
    <property type="match status" value="1"/>
</dbReference>
<dbReference type="GO" id="GO:0019877">
    <property type="term" value="P:diaminopimelate biosynthetic process"/>
    <property type="evidence" value="ECO:0007669"/>
    <property type="project" value="UniProtKB-UniRule"/>
</dbReference>
<dbReference type="InterPro" id="IPR011004">
    <property type="entry name" value="Trimer_LpxA-like_sf"/>
</dbReference>
<comment type="catalytic activity">
    <reaction evidence="9">
        <text>(S)-2,3,4,5-tetrahydrodipicolinate + succinyl-CoA + H2O = (S)-2-succinylamino-6-oxoheptanedioate + CoA</text>
        <dbReference type="Rhea" id="RHEA:17325"/>
        <dbReference type="ChEBI" id="CHEBI:15377"/>
        <dbReference type="ChEBI" id="CHEBI:15685"/>
        <dbReference type="ChEBI" id="CHEBI:16845"/>
        <dbReference type="ChEBI" id="CHEBI:57287"/>
        <dbReference type="ChEBI" id="CHEBI:57292"/>
        <dbReference type="EC" id="2.3.1.117"/>
    </reaction>
</comment>
<dbReference type="InterPro" id="IPR001451">
    <property type="entry name" value="Hexapep"/>
</dbReference>
<sequence length="329" mass="35053">MATKPKKAATKTAPPKPAARKVAKPAAAKAVAGKPKKPAAVGPRSLRKPPAPGVAELQFGIDSAFERRAMLTVDEIEGSTRLLVNRAIDGLESGEFRVAEPDGNGGWKVNEWLKKAVLLYFRVNDMAVVEARPAPFWDKVESRFAGYDETRFRQSGVRVVPGAIARRGTHFGKDVVLMPSFTNIGAHVGEGTMVDTWATVGSCAQIGKHCHLSGGAGIGGVLEPLQASPTIIEDHCFIGARSEVVEGVIVGHHSVIGMGVFLSQSTRIYNRATGEVTYGYIPPYSVVVSGSLPSKDGTHSLYCAVIVKQVDARTRSKTSVNDLLRGLAD</sequence>
<feature type="region of interest" description="Disordered" evidence="10">
    <location>
        <begin position="1"/>
        <end position="53"/>
    </location>
</feature>
<dbReference type="GO" id="GO:0008666">
    <property type="term" value="F:2,3,4,5-tetrahydropyridine-2,6-dicarboxylate N-succinyltransferase activity"/>
    <property type="evidence" value="ECO:0007669"/>
    <property type="project" value="UniProtKB-UniRule"/>
</dbReference>
<evidence type="ECO:0000256" key="2">
    <source>
        <dbReference type="ARBA" id="ARBA00022490"/>
    </source>
</evidence>
<dbReference type="SUPFAM" id="SSF51161">
    <property type="entry name" value="Trimeric LpxA-like enzymes"/>
    <property type="match status" value="1"/>
</dbReference>
<evidence type="ECO:0000259" key="11">
    <source>
        <dbReference type="Pfam" id="PF14805"/>
    </source>
</evidence>
<dbReference type="InterPro" id="IPR005664">
    <property type="entry name" value="DapD_Trfase_Hexpep_rpt_fam"/>
</dbReference>
<dbReference type="CDD" id="cd03350">
    <property type="entry name" value="LbH_THP_succinylT"/>
    <property type="match status" value="1"/>
</dbReference>
<keyword evidence="5 9" id="KW-0677">Repeat</keyword>
<dbReference type="GO" id="GO:0009089">
    <property type="term" value="P:lysine biosynthetic process via diaminopimelate"/>
    <property type="evidence" value="ECO:0007669"/>
    <property type="project" value="UniProtKB-UniRule"/>
</dbReference>
<evidence type="ECO:0000256" key="7">
    <source>
        <dbReference type="ARBA" id="ARBA00023154"/>
    </source>
</evidence>
<evidence type="ECO:0000256" key="4">
    <source>
        <dbReference type="ARBA" id="ARBA00022679"/>
    </source>
</evidence>
<comment type="subcellular location">
    <subcellularLocation>
        <location evidence="9">Cytoplasm</location>
    </subcellularLocation>
</comment>
<dbReference type="InterPro" id="IPR037133">
    <property type="entry name" value="THP_succinylTrfase_N_sf"/>
</dbReference>
<organism evidence="12">
    <name type="scientific">uncultured Stenotrophomonas sp</name>
    <dbReference type="NCBI Taxonomy" id="165438"/>
    <lineage>
        <taxon>Bacteria</taxon>
        <taxon>Pseudomonadati</taxon>
        <taxon>Pseudomonadota</taxon>
        <taxon>Gammaproteobacteria</taxon>
        <taxon>Lysobacterales</taxon>
        <taxon>Lysobacteraceae</taxon>
        <taxon>Stenotrophomonas</taxon>
        <taxon>environmental samples</taxon>
    </lineage>
</organism>
<dbReference type="NCBIfam" id="NF008808">
    <property type="entry name" value="PRK11830.1"/>
    <property type="match status" value="1"/>
</dbReference>
<keyword evidence="7 9" id="KW-0457">Lysine biosynthesis</keyword>
<evidence type="ECO:0000256" key="3">
    <source>
        <dbReference type="ARBA" id="ARBA00022605"/>
    </source>
</evidence>
<proteinExistence type="inferred from homology"/>
<dbReference type="PANTHER" id="PTHR19136:SF52">
    <property type="entry name" value="2,3,4,5-TETRAHYDROPYRIDINE-2,6-DICARBOXYLATE N-SUCCINYLTRANSFERASE"/>
    <property type="match status" value="1"/>
</dbReference>
<evidence type="ECO:0000256" key="5">
    <source>
        <dbReference type="ARBA" id="ARBA00022737"/>
    </source>
</evidence>
<dbReference type="NCBIfam" id="TIGR00965">
    <property type="entry name" value="dapD"/>
    <property type="match status" value="1"/>
</dbReference>
<dbReference type="Pfam" id="PF14602">
    <property type="entry name" value="Hexapep_2"/>
    <property type="match status" value="1"/>
</dbReference>
<keyword evidence="3 9" id="KW-0028">Amino-acid biosynthesis</keyword>
<evidence type="ECO:0000256" key="10">
    <source>
        <dbReference type="SAM" id="MobiDB-lite"/>
    </source>
</evidence>
<keyword evidence="4 9" id="KW-0808">Transferase</keyword>
<dbReference type="EMBL" id="FLTS01000001">
    <property type="protein sequence ID" value="SBV35301.1"/>
    <property type="molecule type" value="Genomic_DNA"/>
</dbReference>
<feature type="domain" description="Tetrahydrodipicolinate-N-succinyltransferase chain A" evidence="11">
    <location>
        <begin position="57"/>
        <end position="123"/>
    </location>
</feature>
<dbReference type="Pfam" id="PF14805">
    <property type="entry name" value="THDPS_N_2"/>
    <property type="match status" value="1"/>
</dbReference>
<dbReference type="InterPro" id="IPR023180">
    <property type="entry name" value="THP_succinylTrfase_dom1"/>
</dbReference>
<dbReference type="EC" id="2.3.1.117" evidence="9"/>
<dbReference type="HAMAP" id="MF_00811">
    <property type="entry name" value="DapD"/>
    <property type="match status" value="1"/>
</dbReference>
<keyword evidence="2 9" id="KW-0963">Cytoplasm</keyword>
<accession>A0A1Y5PZ88</accession>
<dbReference type="GO" id="GO:0005737">
    <property type="term" value="C:cytoplasm"/>
    <property type="evidence" value="ECO:0007669"/>
    <property type="project" value="UniProtKB-SubCell"/>
</dbReference>
<dbReference type="UniPathway" id="UPA00034">
    <property type="reaction ID" value="UER00019"/>
</dbReference>
<dbReference type="PANTHER" id="PTHR19136">
    <property type="entry name" value="MOLYBDENUM COFACTOR GUANYLYLTRANSFERASE"/>
    <property type="match status" value="1"/>
</dbReference>
<comment type="pathway">
    <text evidence="9">Amino-acid biosynthesis; L-lysine biosynthesis via DAP pathway; LL-2,6-diaminopimelate from (S)-tetrahydrodipicolinate (succinylase route): step 1/3.</text>
</comment>
<reference evidence="12" key="1">
    <citation type="submission" date="2016-03" db="EMBL/GenBank/DDBJ databases">
        <authorList>
            <person name="Ploux O."/>
        </authorList>
    </citation>
    <scope>NUCLEOTIDE SEQUENCE</scope>
    <source>
        <strain evidence="12">UC10</strain>
    </source>
</reference>
<feature type="binding site" evidence="9">
    <location>
        <position position="195"/>
    </location>
    <ligand>
        <name>substrate</name>
    </ligand>
</feature>
<keyword evidence="6 9" id="KW-0220">Diaminopimelate biosynthesis</keyword>
<evidence type="ECO:0000313" key="12">
    <source>
        <dbReference type="EMBL" id="SBV35301.1"/>
    </source>
</evidence>
<evidence type="ECO:0000256" key="6">
    <source>
        <dbReference type="ARBA" id="ARBA00022915"/>
    </source>
</evidence>
<dbReference type="GO" id="GO:0016779">
    <property type="term" value="F:nucleotidyltransferase activity"/>
    <property type="evidence" value="ECO:0007669"/>
    <property type="project" value="TreeGrafter"/>
</dbReference>
<evidence type="ECO:0000256" key="8">
    <source>
        <dbReference type="ARBA" id="ARBA00023315"/>
    </source>
</evidence>
<evidence type="ECO:0000256" key="1">
    <source>
        <dbReference type="ARBA" id="ARBA00007274"/>
    </source>
</evidence>
<evidence type="ECO:0000256" key="9">
    <source>
        <dbReference type="HAMAP-Rule" id="MF_00811"/>
    </source>
</evidence>
<name>A0A1Y5PZ88_9GAMM</name>
<comment type="subunit">
    <text evidence="9">Homotrimer.</text>
</comment>
<dbReference type="AlphaFoldDB" id="A0A1Y5PZ88"/>
<comment type="similarity">
    <text evidence="1 9">Belongs to the transferase hexapeptide repeat family.</text>
</comment>
<feature type="compositionally biased region" description="Low complexity" evidence="10">
    <location>
        <begin position="24"/>
        <end position="44"/>
    </location>
</feature>
<keyword evidence="8 9" id="KW-0012">Acyltransferase</keyword>
<gene>
    <name evidence="9 12" type="primary">dapD</name>
    <name evidence="12" type="ORF">STPYR_10231</name>
</gene>